<dbReference type="Proteomes" id="UP001566132">
    <property type="component" value="Unassembled WGS sequence"/>
</dbReference>
<comment type="caution">
    <text evidence="2">The sequence shown here is derived from an EMBL/GenBank/DDBJ whole genome shotgun (WGS) entry which is preliminary data.</text>
</comment>
<keyword evidence="3" id="KW-1185">Reference proteome</keyword>
<dbReference type="EMBL" id="JBDJPC010000004">
    <property type="protein sequence ID" value="KAL1505956.1"/>
    <property type="molecule type" value="Genomic_DNA"/>
</dbReference>
<evidence type="ECO:0000313" key="3">
    <source>
        <dbReference type="Proteomes" id="UP001566132"/>
    </source>
</evidence>
<sequence length="100" mass="11875">MKNSIKKITTEPDQEIQPSKQEDKQQQKLSTRPQKIPLKVLRNKERFDQITEQLKGKMINYGNAKDLQDDITWDTNKITPEQNKLGFYAIPCRWKRKTKT</sequence>
<gene>
    <name evidence="2" type="ORF">ABEB36_005399</name>
</gene>
<feature type="region of interest" description="Disordered" evidence="1">
    <location>
        <begin position="1"/>
        <end position="33"/>
    </location>
</feature>
<accession>A0ABD1EY41</accession>
<dbReference type="AlphaFoldDB" id="A0ABD1EY41"/>
<protein>
    <submittedName>
        <fullName evidence="2">Uncharacterized protein</fullName>
    </submittedName>
</protein>
<proteinExistence type="predicted"/>
<organism evidence="2 3">
    <name type="scientific">Hypothenemus hampei</name>
    <name type="common">Coffee berry borer</name>
    <dbReference type="NCBI Taxonomy" id="57062"/>
    <lineage>
        <taxon>Eukaryota</taxon>
        <taxon>Metazoa</taxon>
        <taxon>Ecdysozoa</taxon>
        <taxon>Arthropoda</taxon>
        <taxon>Hexapoda</taxon>
        <taxon>Insecta</taxon>
        <taxon>Pterygota</taxon>
        <taxon>Neoptera</taxon>
        <taxon>Endopterygota</taxon>
        <taxon>Coleoptera</taxon>
        <taxon>Polyphaga</taxon>
        <taxon>Cucujiformia</taxon>
        <taxon>Curculionidae</taxon>
        <taxon>Scolytinae</taxon>
        <taxon>Hypothenemus</taxon>
    </lineage>
</organism>
<reference evidence="2 3" key="1">
    <citation type="submission" date="2024-05" db="EMBL/GenBank/DDBJ databases">
        <title>Genetic variation in Jamaican populations of the coffee berry borer (Hypothenemus hampei).</title>
        <authorList>
            <person name="Errbii M."/>
            <person name="Myrie A."/>
        </authorList>
    </citation>
    <scope>NUCLEOTIDE SEQUENCE [LARGE SCALE GENOMIC DNA]</scope>
    <source>
        <strain evidence="2">JA-Hopewell-2020-01-JO</strain>
        <tissue evidence="2">Whole body</tissue>
    </source>
</reference>
<evidence type="ECO:0000313" key="2">
    <source>
        <dbReference type="EMBL" id="KAL1505956.1"/>
    </source>
</evidence>
<name>A0ABD1EY41_HYPHA</name>
<evidence type="ECO:0000256" key="1">
    <source>
        <dbReference type="SAM" id="MobiDB-lite"/>
    </source>
</evidence>